<proteinExistence type="predicted"/>
<dbReference type="OrthoDB" id="4981667at2"/>
<sequence length="137" mass="15153">MSYRPIRGARWAFPLLFAVFAVAAVALVAATLRGDGPPLLFLLLWLGALGWNAYWFLLRVCVELRVDGPQLEWATPLRRGTVSLLDVALIRRSRLSNQLAVIELRTGRPLMVPVRYGFAAVEQEIVAGSPGVEVEEP</sequence>
<evidence type="ECO:0008006" key="4">
    <source>
        <dbReference type="Google" id="ProtNLM"/>
    </source>
</evidence>
<accession>A0A562ILI5</accession>
<gene>
    <name evidence="2" type="ORF">JD78_00369</name>
</gene>
<keyword evidence="1" id="KW-0812">Transmembrane</keyword>
<feature type="transmembrane region" description="Helical" evidence="1">
    <location>
        <begin position="12"/>
        <end position="32"/>
    </location>
</feature>
<dbReference type="Proteomes" id="UP000321490">
    <property type="component" value="Unassembled WGS sequence"/>
</dbReference>
<evidence type="ECO:0000313" key="3">
    <source>
        <dbReference type="Proteomes" id="UP000321490"/>
    </source>
</evidence>
<comment type="caution">
    <text evidence="2">The sequence shown here is derived from an EMBL/GenBank/DDBJ whole genome shotgun (WGS) entry which is preliminary data.</text>
</comment>
<keyword evidence="3" id="KW-1185">Reference proteome</keyword>
<dbReference type="AlphaFoldDB" id="A0A562ILI5"/>
<dbReference type="EMBL" id="VLKF01000001">
    <property type="protein sequence ID" value="TWH71869.1"/>
    <property type="molecule type" value="Genomic_DNA"/>
</dbReference>
<reference evidence="2 3" key="1">
    <citation type="submission" date="2019-07" db="EMBL/GenBank/DDBJ databases">
        <title>R&amp;d 2014.</title>
        <authorList>
            <person name="Klenk H.-P."/>
        </authorList>
    </citation>
    <scope>NUCLEOTIDE SEQUENCE [LARGE SCALE GENOMIC DNA]</scope>
    <source>
        <strain evidence="2 3">DSM 45764</strain>
    </source>
</reference>
<evidence type="ECO:0000256" key="1">
    <source>
        <dbReference type="SAM" id="Phobius"/>
    </source>
</evidence>
<keyword evidence="1" id="KW-0472">Membrane</keyword>
<keyword evidence="1" id="KW-1133">Transmembrane helix</keyword>
<name>A0A562ILI5_9ACTN</name>
<organism evidence="2 3">
    <name type="scientific">Modestobacter roseus</name>
    <dbReference type="NCBI Taxonomy" id="1181884"/>
    <lineage>
        <taxon>Bacteria</taxon>
        <taxon>Bacillati</taxon>
        <taxon>Actinomycetota</taxon>
        <taxon>Actinomycetes</taxon>
        <taxon>Geodermatophilales</taxon>
        <taxon>Geodermatophilaceae</taxon>
        <taxon>Modestobacter</taxon>
    </lineage>
</organism>
<protein>
    <recommendedName>
        <fullName evidence="4">PH (Pleckstrin Homology) domain-containing protein</fullName>
    </recommendedName>
</protein>
<dbReference type="RefSeq" id="WP_153360838.1">
    <property type="nucleotide sequence ID" value="NZ_JABGDC010000095.1"/>
</dbReference>
<feature type="transmembrane region" description="Helical" evidence="1">
    <location>
        <begin position="38"/>
        <end position="57"/>
    </location>
</feature>
<evidence type="ECO:0000313" key="2">
    <source>
        <dbReference type="EMBL" id="TWH71869.1"/>
    </source>
</evidence>